<protein>
    <submittedName>
        <fullName evidence="2">Uncharacterized protein</fullName>
    </submittedName>
</protein>
<evidence type="ECO:0000256" key="1">
    <source>
        <dbReference type="SAM" id="Coils"/>
    </source>
</evidence>
<accession>A0A3M7QMG5</accession>
<proteinExistence type="predicted"/>
<dbReference type="EMBL" id="REGN01005650">
    <property type="protein sequence ID" value="RNA12626.1"/>
    <property type="molecule type" value="Genomic_DNA"/>
</dbReference>
<sequence>MGKIAINVNGTLKIATGIEPYTTIAQLKYALLLSVYPQISLQQTSNDFQFVHFCDGKKLEIPNQVDACKYLSQWTESTTDILSKVNFFIVETVKYNFASVKRINNWQRSSSSKSSELDRMITRLNELDELIAKKNSNIQSMENIIKRKYSIPSSSSVTSIDSDDTGFVSFPESKQNQNETLV</sequence>
<dbReference type="Proteomes" id="UP000276133">
    <property type="component" value="Unassembled WGS sequence"/>
</dbReference>
<organism evidence="2 3">
    <name type="scientific">Brachionus plicatilis</name>
    <name type="common">Marine rotifer</name>
    <name type="synonym">Brachionus muelleri</name>
    <dbReference type="NCBI Taxonomy" id="10195"/>
    <lineage>
        <taxon>Eukaryota</taxon>
        <taxon>Metazoa</taxon>
        <taxon>Spiralia</taxon>
        <taxon>Gnathifera</taxon>
        <taxon>Rotifera</taxon>
        <taxon>Eurotatoria</taxon>
        <taxon>Monogononta</taxon>
        <taxon>Pseudotrocha</taxon>
        <taxon>Ploima</taxon>
        <taxon>Brachionidae</taxon>
        <taxon>Brachionus</taxon>
    </lineage>
</organism>
<keyword evidence="3" id="KW-1185">Reference proteome</keyword>
<name>A0A3M7QMG5_BRAPC</name>
<dbReference type="AlphaFoldDB" id="A0A3M7QMG5"/>
<keyword evidence="1" id="KW-0175">Coiled coil</keyword>
<feature type="coiled-coil region" evidence="1">
    <location>
        <begin position="117"/>
        <end position="144"/>
    </location>
</feature>
<gene>
    <name evidence="2" type="ORF">BpHYR1_021977</name>
</gene>
<comment type="caution">
    <text evidence="2">The sequence shown here is derived from an EMBL/GenBank/DDBJ whole genome shotgun (WGS) entry which is preliminary data.</text>
</comment>
<evidence type="ECO:0000313" key="3">
    <source>
        <dbReference type="Proteomes" id="UP000276133"/>
    </source>
</evidence>
<evidence type="ECO:0000313" key="2">
    <source>
        <dbReference type="EMBL" id="RNA12626.1"/>
    </source>
</evidence>
<reference evidence="2 3" key="1">
    <citation type="journal article" date="2018" name="Sci. Rep.">
        <title>Genomic signatures of local adaptation to the degree of environmental predictability in rotifers.</title>
        <authorList>
            <person name="Franch-Gras L."/>
            <person name="Hahn C."/>
            <person name="Garcia-Roger E.M."/>
            <person name="Carmona M.J."/>
            <person name="Serra M."/>
            <person name="Gomez A."/>
        </authorList>
    </citation>
    <scope>NUCLEOTIDE SEQUENCE [LARGE SCALE GENOMIC DNA]</scope>
    <source>
        <strain evidence="2">HYR1</strain>
    </source>
</reference>